<evidence type="ECO:0000313" key="2">
    <source>
        <dbReference type="Proteomes" id="UP000327157"/>
    </source>
</evidence>
<dbReference type="Proteomes" id="UP000327157">
    <property type="component" value="Chromosome 5"/>
</dbReference>
<reference evidence="1 2" key="1">
    <citation type="submission" date="2019-09" db="EMBL/GenBank/DDBJ databases">
        <authorList>
            <person name="Ou C."/>
        </authorList>
    </citation>
    <scope>NUCLEOTIDE SEQUENCE [LARGE SCALE GENOMIC DNA]</scope>
    <source>
        <strain evidence="1">S2</strain>
        <tissue evidence="1">Leaf</tissue>
    </source>
</reference>
<name>A0A5N5IEA3_9ROSA</name>
<dbReference type="AlphaFoldDB" id="A0A5N5IEA3"/>
<comment type="caution">
    <text evidence="1">The sequence shown here is derived from an EMBL/GenBank/DDBJ whole genome shotgun (WGS) entry which is preliminary data.</text>
</comment>
<organism evidence="1 2">
    <name type="scientific">Pyrus ussuriensis x Pyrus communis</name>
    <dbReference type="NCBI Taxonomy" id="2448454"/>
    <lineage>
        <taxon>Eukaryota</taxon>
        <taxon>Viridiplantae</taxon>
        <taxon>Streptophyta</taxon>
        <taxon>Embryophyta</taxon>
        <taxon>Tracheophyta</taxon>
        <taxon>Spermatophyta</taxon>
        <taxon>Magnoliopsida</taxon>
        <taxon>eudicotyledons</taxon>
        <taxon>Gunneridae</taxon>
        <taxon>Pentapetalae</taxon>
        <taxon>rosids</taxon>
        <taxon>fabids</taxon>
        <taxon>Rosales</taxon>
        <taxon>Rosaceae</taxon>
        <taxon>Amygdaloideae</taxon>
        <taxon>Maleae</taxon>
        <taxon>Pyrus</taxon>
    </lineage>
</organism>
<gene>
    <name evidence="1" type="ORF">D8674_027356</name>
</gene>
<evidence type="ECO:0000313" key="1">
    <source>
        <dbReference type="EMBL" id="KAB2636822.1"/>
    </source>
</evidence>
<protein>
    <submittedName>
        <fullName evidence="1">Uncharacterized protein</fullName>
    </submittedName>
</protein>
<reference evidence="1 2" key="3">
    <citation type="submission" date="2019-11" db="EMBL/GenBank/DDBJ databases">
        <title>A de novo genome assembly of a pear dwarfing rootstock.</title>
        <authorList>
            <person name="Wang F."/>
            <person name="Wang J."/>
            <person name="Li S."/>
            <person name="Zhang Y."/>
            <person name="Fang M."/>
            <person name="Ma L."/>
            <person name="Zhao Y."/>
            <person name="Jiang S."/>
        </authorList>
    </citation>
    <scope>NUCLEOTIDE SEQUENCE [LARGE SCALE GENOMIC DNA]</scope>
    <source>
        <strain evidence="1">S2</strain>
        <tissue evidence="1">Leaf</tissue>
    </source>
</reference>
<sequence>MVAQPIWRGFVPEDLDLAPSNGPRLEAIQAHFANGHSFIRWMMVSPWALHQTQAKSVAICHFAKSTRAGMKSLVTLHKHTFTFGGTFAFHSLDHSLFALYCVDEEASWVGGCSHRQARCDGNKSIFHRCVRGLMGSFTVLKVHPGGLGEKGRNDEGNGSQGSSQIRMVVPFPTYQRDPILSTIPAAHMLFQTYEELGCKGEADSTSYAAQFQPVYGIDVPPLMKLAPKADDMIKWAVELEEFKSLVAMD</sequence>
<keyword evidence="2" id="KW-1185">Reference proteome</keyword>
<dbReference type="EMBL" id="SMOL01000004">
    <property type="protein sequence ID" value="KAB2636822.1"/>
    <property type="molecule type" value="Genomic_DNA"/>
</dbReference>
<accession>A0A5N5IEA3</accession>
<proteinExistence type="predicted"/>
<reference evidence="2" key="2">
    <citation type="submission" date="2019-10" db="EMBL/GenBank/DDBJ databases">
        <title>A de novo genome assembly of a pear dwarfing rootstock.</title>
        <authorList>
            <person name="Wang F."/>
            <person name="Wang J."/>
            <person name="Li S."/>
            <person name="Zhang Y."/>
            <person name="Fang M."/>
            <person name="Ma L."/>
            <person name="Zhao Y."/>
            <person name="Jiang S."/>
        </authorList>
    </citation>
    <scope>NUCLEOTIDE SEQUENCE [LARGE SCALE GENOMIC DNA]</scope>
</reference>